<dbReference type="EMBL" id="JACHHX010000004">
    <property type="protein sequence ID" value="MBB5014968.1"/>
    <property type="molecule type" value="Genomic_DNA"/>
</dbReference>
<evidence type="ECO:0000313" key="1">
    <source>
        <dbReference type="EMBL" id="MBB5014968.1"/>
    </source>
</evidence>
<protein>
    <submittedName>
        <fullName evidence="1">Uncharacterized protein</fullName>
    </submittedName>
</protein>
<accession>A0A7W7XZ37</accession>
<reference evidence="1 2" key="1">
    <citation type="submission" date="2020-08" db="EMBL/GenBank/DDBJ databases">
        <title>Genomic Encyclopedia of Type Strains, Phase IV (KMG-IV): sequencing the most valuable type-strain genomes for metagenomic binning, comparative biology and taxonomic classification.</title>
        <authorList>
            <person name="Goeker M."/>
        </authorList>
    </citation>
    <scope>NUCLEOTIDE SEQUENCE [LARGE SCALE GENOMIC DNA]</scope>
    <source>
        <strain evidence="1 2">DSM 25897</strain>
    </source>
</reference>
<dbReference type="RefSeq" id="WP_343057181.1">
    <property type="nucleotide sequence ID" value="NZ_JACHHX010000004.1"/>
</dbReference>
<gene>
    <name evidence="1" type="ORF">HNQ58_000845</name>
</gene>
<organism evidence="1 2">
    <name type="scientific">Rehaibacterium terrae</name>
    <dbReference type="NCBI Taxonomy" id="1341696"/>
    <lineage>
        <taxon>Bacteria</taxon>
        <taxon>Pseudomonadati</taxon>
        <taxon>Pseudomonadota</taxon>
        <taxon>Gammaproteobacteria</taxon>
        <taxon>Lysobacterales</taxon>
        <taxon>Lysobacteraceae</taxon>
        <taxon>Rehaibacterium</taxon>
    </lineage>
</organism>
<evidence type="ECO:0000313" key="2">
    <source>
        <dbReference type="Proteomes" id="UP000519004"/>
    </source>
</evidence>
<proteinExistence type="predicted"/>
<comment type="caution">
    <text evidence="1">The sequence shown here is derived from an EMBL/GenBank/DDBJ whole genome shotgun (WGS) entry which is preliminary data.</text>
</comment>
<name>A0A7W7XZ37_9GAMM</name>
<keyword evidence="2" id="KW-1185">Reference proteome</keyword>
<dbReference type="AlphaFoldDB" id="A0A7W7XZ37"/>
<dbReference type="Proteomes" id="UP000519004">
    <property type="component" value="Unassembled WGS sequence"/>
</dbReference>
<sequence length="206" mass="21711">MIIDSLTVLRSSHTMPSAGMPAPGRISSRSPALSAVTGTFSLSPSALSRTALSGSKPASASSAPCAWPIDCISIQWPRSMIVTSVASPHHRSMLSAPSVTARLKPKATLIASAISVIMPGMMVAQLPNSPLQERPAAVAVDRAAEQGGEVGGAGEDRRAVAEPVLDHLRPEHGRNRQRERDPEAIAEHRHAVAGMPVVRAVIRRMM</sequence>